<feature type="compositionally biased region" description="Basic and acidic residues" evidence="1">
    <location>
        <begin position="141"/>
        <end position="157"/>
    </location>
</feature>
<dbReference type="EMBL" id="LCFD01000015">
    <property type="protein sequence ID" value="KKS85798.1"/>
    <property type="molecule type" value="Genomic_DNA"/>
</dbReference>
<dbReference type="Proteomes" id="UP000034050">
    <property type="component" value="Unassembled WGS sequence"/>
</dbReference>
<organism evidence="2 3">
    <name type="scientific">Candidatus Gottesmanbacteria bacterium GW2011_GWB1_43_11</name>
    <dbReference type="NCBI Taxonomy" id="1618446"/>
    <lineage>
        <taxon>Bacteria</taxon>
        <taxon>Candidatus Gottesmaniibacteriota</taxon>
    </lineage>
</organism>
<evidence type="ECO:0000313" key="2">
    <source>
        <dbReference type="EMBL" id="KKS85798.1"/>
    </source>
</evidence>
<name>A0A0G1FG13_9BACT</name>
<feature type="region of interest" description="Disordered" evidence="1">
    <location>
        <begin position="135"/>
        <end position="157"/>
    </location>
</feature>
<gene>
    <name evidence="2" type="ORF">UV61_C0015G0012</name>
</gene>
<protein>
    <submittedName>
        <fullName evidence="2">Uncharacterized protein</fullName>
    </submittedName>
</protein>
<evidence type="ECO:0000256" key="1">
    <source>
        <dbReference type="SAM" id="MobiDB-lite"/>
    </source>
</evidence>
<dbReference type="AlphaFoldDB" id="A0A0G1FG13"/>
<dbReference type="PROSITE" id="PS51257">
    <property type="entry name" value="PROKAR_LIPOPROTEIN"/>
    <property type="match status" value="1"/>
</dbReference>
<evidence type="ECO:0000313" key="3">
    <source>
        <dbReference type="Proteomes" id="UP000034050"/>
    </source>
</evidence>
<sequence>MRPNLRSALKLAGLTLAATACGKELPPILLPPSELDIVKTGEYPPGLDLQERADMMMRVVSAAYRGFITGLPSTWKPPTAEVVSEDQFLSHARALFQAQGYTDEQITAVDLPDLHLRAVPSADNTTVYINAGTFEKSSSGSEEKEDKETHLSRSKTEDEKREMLRLSYLLCQALTEGPVISLFEPIDLEGKTGTPLILDTAQGLSAHGKYKDKLRMGLVGFGLGLQIYLTQRILELKGFPEFEFSGPPGDTAKVVKKIVDRLNLPIERLVNYAQTSNVNGFTEYLGNYYGVQKPNPDLNSGWLMFMIPDFLILGLVDLNKALGMVDLFISNPGRSDDVQAKLEEYKELVNHSLRPSLQLALEKYRGPDDPTPTMDALVAQFLLSSEDSV</sequence>
<accession>A0A0G1FG13</accession>
<comment type="caution">
    <text evidence="2">The sequence shown here is derived from an EMBL/GenBank/DDBJ whole genome shotgun (WGS) entry which is preliminary data.</text>
</comment>
<proteinExistence type="predicted"/>
<reference evidence="2 3" key="1">
    <citation type="journal article" date="2015" name="Nature">
        <title>rRNA introns, odd ribosomes, and small enigmatic genomes across a large radiation of phyla.</title>
        <authorList>
            <person name="Brown C.T."/>
            <person name="Hug L.A."/>
            <person name="Thomas B.C."/>
            <person name="Sharon I."/>
            <person name="Castelle C.J."/>
            <person name="Singh A."/>
            <person name="Wilkins M.J."/>
            <person name="Williams K.H."/>
            <person name="Banfield J.F."/>
        </authorList>
    </citation>
    <scope>NUCLEOTIDE SEQUENCE [LARGE SCALE GENOMIC DNA]</scope>
</reference>